<name>A0A6G1JTJ8_9PLEO</name>
<protein>
    <submittedName>
        <fullName evidence="1">Uncharacterized protein</fullName>
    </submittedName>
</protein>
<dbReference type="EMBL" id="MU005786">
    <property type="protein sequence ID" value="KAF2703575.1"/>
    <property type="molecule type" value="Genomic_DNA"/>
</dbReference>
<proteinExistence type="predicted"/>
<dbReference type="AlphaFoldDB" id="A0A6G1JTJ8"/>
<evidence type="ECO:0000313" key="1">
    <source>
        <dbReference type="EMBL" id="KAF2703575.1"/>
    </source>
</evidence>
<evidence type="ECO:0000313" key="2">
    <source>
        <dbReference type="Proteomes" id="UP000799428"/>
    </source>
</evidence>
<accession>A0A6G1JTJ8</accession>
<keyword evidence="2" id="KW-1185">Reference proteome</keyword>
<gene>
    <name evidence="1" type="ORF">K504DRAFT_451434</name>
</gene>
<sequence>MTSTHGKGQMLGQVGLEGICDSRSGLISKPKYRDLVHSRLVFAGEDILLALGHSARTPIWTWASLNLDVKWSFFDIDKTFTEPSKVITHADNIHTMPDQADAATKLSSIILILRSSRSMKIVNPFKVGPIWHHDYTKGLCIRLWINTYDLAKWCISNDRPSIVKEALIPDHGNLALLPMIDMCAPQESHGIVLIPVTRGVYLRVGVVSARFRKQKSVFDKSFAAVQIYGNEAWSGHTWKHGR</sequence>
<dbReference type="Proteomes" id="UP000799428">
    <property type="component" value="Unassembled WGS sequence"/>
</dbReference>
<organism evidence="1 2">
    <name type="scientific">Pleomassaria siparia CBS 279.74</name>
    <dbReference type="NCBI Taxonomy" id="1314801"/>
    <lineage>
        <taxon>Eukaryota</taxon>
        <taxon>Fungi</taxon>
        <taxon>Dikarya</taxon>
        <taxon>Ascomycota</taxon>
        <taxon>Pezizomycotina</taxon>
        <taxon>Dothideomycetes</taxon>
        <taxon>Pleosporomycetidae</taxon>
        <taxon>Pleosporales</taxon>
        <taxon>Pleomassariaceae</taxon>
        <taxon>Pleomassaria</taxon>
    </lineage>
</organism>
<reference evidence="1" key="1">
    <citation type="journal article" date="2020" name="Stud. Mycol.">
        <title>101 Dothideomycetes genomes: a test case for predicting lifestyles and emergence of pathogens.</title>
        <authorList>
            <person name="Haridas S."/>
            <person name="Albert R."/>
            <person name="Binder M."/>
            <person name="Bloem J."/>
            <person name="Labutti K."/>
            <person name="Salamov A."/>
            <person name="Andreopoulos B."/>
            <person name="Baker S."/>
            <person name="Barry K."/>
            <person name="Bills G."/>
            <person name="Bluhm B."/>
            <person name="Cannon C."/>
            <person name="Castanera R."/>
            <person name="Culley D."/>
            <person name="Daum C."/>
            <person name="Ezra D."/>
            <person name="Gonzalez J."/>
            <person name="Henrissat B."/>
            <person name="Kuo A."/>
            <person name="Liang C."/>
            <person name="Lipzen A."/>
            <person name="Lutzoni F."/>
            <person name="Magnuson J."/>
            <person name="Mondo S."/>
            <person name="Nolan M."/>
            <person name="Ohm R."/>
            <person name="Pangilinan J."/>
            <person name="Park H.-J."/>
            <person name="Ramirez L."/>
            <person name="Alfaro M."/>
            <person name="Sun H."/>
            <person name="Tritt A."/>
            <person name="Yoshinaga Y."/>
            <person name="Zwiers L.-H."/>
            <person name="Turgeon B."/>
            <person name="Goodwin S."/>
            <person name="Spatafora J."/>
            <person name="Crous P."/>
            <person name="Grigoriev I."/>
        </authorList>
    </citation>
    <scope>NUCLEOTIDE SEQUENCE</scope>
    <source>
        <strain evidence="1">CBS 279.74</strain>
    </source>
</reference>